<dbReference type="InterPro" id="IPR050881">
    <property type="entry name" value="LL-DAP_aminotransferase"/>
</dbReference>
<protein>
    <submittedName>
        <fullName evidence="5">LL-diaminopimelate aminotransferase</fullName>
    </submittedName>
</protein>
<evidence type="ECO:0000313" key="6">
    <source>
        <dbReference type="Proteomes" id="UP000264071"/>
    </source>
</evidence>
<dbReference type="InterPro" id="IPR004839">
    <property type="entry name" value="Aminotransferase_I/II_large"/>
</dbReference>
<evidence type="ECO:0000256" key="1">
    <source>
        <dbReference type="ARBA" id="ARBA00001933"/>
    </source>
</evidence>
<comment type="cofactor">
    <cofactor evidence="1">
        <name>pyridoxal 5'-phosphate</name>
        <dbReference type="ChEBI" id="CHEBI:597326"/>
    </cofactor>
</comment>
<dbReference type="GO" id="GO:0030170">
    <property type="term" value="F:pyridoxal phosphate binding"/>
    <property type="evidence" value="ECO:0007669"/>
    <property type="project" value="InterPro"/>
</dbReference>
<gene>
    <name evidence="5" type="ORF">DGD08_09700</name>
</gene>
<dbReference type="CDD" id="cd00609">
    <property type="entry name" value="AAT_like"/>
    <property type="match status" value="1"/>
</dbReference>
<dbReference type="Gene3D" id="3.90.1150.10">
    <property type="entry name" value="Aspartate Aminotransferase, domain 1"/>
    <property type="match status" value="1"/>
</dbReference>
<dbReference type="PANTHER" id="PTHR42832">
    <property type="entry name" value="AMINO ACID AMINOTRANSFERASE"/>
    <property type="match status" value="1"/>
</dbReference>
<dbReference type="SUPFAM" id="SSF53383">
    <property type="entry name" value="PLP-dependent transferases"/>
    <property type="match status" value="1"/>
</dbReference>
<reference evidence="5 6" key="1">
    <citation type="journal article" date="2018" name="Nat. Biotechnol.">
        <title>A standardized bacterial taxonomy based on genome phylogeny substantially revises the tree of life.</title>
        <authorList>
            <person name="Parks D.H."/>
            <person name="Chuvochina M."/>
            <person name="Waite D.W."/>
            <person name="Rinke C."/>
            <person name="Skarshewski A."/>
            <person name="Chaumeil P.A."/>
            <person name="Hugenholtz P."/>
        </authorList>
    </citation>
    <scope>NUCLEOTIDE SEQUENCE [LARGE SCALE GENOMIC DNA]</scope>
    <source>
        <strain evidence="5">UBA8844</strain>
    </source>
</reference>
<dbReference type="AlphaFoldDB" id="A0A3D4V9Q5"/>
<name>A0A3D4V9Q5_9BACT</name>
<proteinExistence type="predicted"/>
<evidence type="ECO:0000313" key="5">
    <source>
        <dbReference type="EMBL" id="HCT57462.1"/>
    </source>
</evidence>
<dbReference type="PANTHER" id="PTHR42832:SF3">
    <property type="entry name" value="L-GLUTAMINE--4-(METHYLSULFANYL)-2-OXOBUTANOATE AMINOTRANSFERASE"/>
    <property type="match status" value="1"/>
</dbReference>
<dbReference type="InterPro" id="IPR015422">
    <property type="entry name" value="PyrdxlP-dep_Trfase_small"/>
</dbReference>
<dbReference type="OMA" id="SKSYNMG"/>
<comment type="caution">
    <text evidence="5">The sequence shown here is derived from an EMBL/GenBank/DDBJ whole genome shotgun (WGS) entry which is preliminary data.</text>
</comment>
<keyword evidence="2 5" id="KW-0032">Aminotransferase</keyword>
<dbReference type="Pfam" id="PF00155">
    <property type="entry name" value="Aminotran_1_2"/>
    <property type="match status" value="1"/>
</dbReference>
<sequence>MPRLSQRFNEFPIYPLAHIPARKKALLVAGVDVIDLGAGDADVPPPPKAVAALQAAAEVPALQRYGFGLGHVPYREAIAAWMQTRFSQAVDPISEVVPLLGSKEGLAHIAFAFLGPGDVAIIPDPAYQAYIGGTLMSDATPYVYPLRPRTEFLIDLDEIPADIMARTRVLYLNYPNNPTAAIAPRDYLERVVRTCRERDILLVYDNAYSEMGFDGYVPPSIFEIDGARDVAIEFHSLSKTYNMTGWRCGWAVAAPPIASALTKVKSFTDTGQYMGIQAAGVAAIESWAEFVPQNLAIFAERRDASVAAFRANGFACDVPKATMYLWIPLPGGIASAAFADRLREEEGVIVMPGSGFGAGGEGFFRVSFIQSPARIAEAAARAGRVLRSMVAGEGVEAVAK</sequence>
<dbReference type="InterPro" id="IPR015424">
    <property type="entry name" value="PyrdxlP-dep_Trfase"/>
</dbReference>
<feature type="domain" description="Aminotransferase class I/classII large" evidence="4">
    <location>
        <begin position="32"/>
        <end position="380"/>
    </location>
</feature>
<dbReference type="Proteomes" id="UP000264071">
    <property type="component" value="Unassembled WGS sequence"/>
</dbReference>
<keyword evidence="3 5" id="KW-0808">Transferase</keyword>
<dbReference type="EMBL" id="DPIY01000009">
    <property type="protein sequence ID" value="HCT57462.1"/>
    <property type="molecule type" value="Genomic_DNA"/>
</dbReference>
<evidence type="ECO:0000256" key="3">
    <source>
        <dbReference type="ARBA" id="ARBA00022679"/>
    </source>
</evidence>
<evidence type="ECO:0000256" key="2">
    <source>
        <dbReference type="ARBA" id="ARBA00022576"/>
    </source>
</evidence>
<accession>A0A3D4V9Q5</accession>
<evidence type="ECO:0000259" key="4">
    <source>
        <dbReference type="Pfam" id="PF00155"/>
    </source>
</evidence>
<dbReference type="Gene3D" id="3.40.640.10">
    <property type="entry name" value="Type I PLP-dependent aspartate aminotransferase-like (Major domain)"/>
    <property type="match status" value="1"/>
</dbReference>
<organism evidence="5 6">
    <name type="scientific">Gemmatimonas aurantiaca</name>
    <dbReference type="NCBI Taxonomy" id="173480"/>
    <lineage>
        <taxon>Bacteria</taxon>
        <taxon>Pseudomonadati</taxon>
        <taxon>Gemmatimonadota</taxon>
        <taxon>Gemmatimonadia</taxon>
        <taxon>Gemmatimonadales</taxon>
        <taxon>Gemmatimonadaceae</taxon>
        <taxon>Gemmatimonas</taxon>
    </lineage>
</organism>
<dbReference type="GO" id="GO:0008483">
    <property type="term" value="F:transaminase activity"/>
    <property type="evidence" value="ECO:0007669"/>
    <property type="project" value="UniProtKB-KW"/>
</dbReference>
<dbReference type="InterPro" id="IPR015421">
    <property type="entry name" value="PyrdxlP-dep_Trfase_major"/>
</dbReference>